<evidence type="ECO:0008006" key="3">
    <source>
        <dbReference type="Google" id="ProtNLM"/>
    </source>
</evidence>
<gene>
    <name evidence="1" type="ORF">PCOR1329_LOCUS64653</name>
</gene>
<comment type="caution">
    <text evidence="1">The sequence shown here is derived from an EMBL/GenBank/DDBJ whole genome shotgun (WGS) entry which is preliminary data.</text>
</comment>
<dbReference type="EMBL" id="CAUYUJ010018253">
    <property type="protein sequence ID" value="CAK0881993.1"/>
    <property type="molecule type" value="Genomic_DNA"/>
</dbReference>
<proteinExistence type="predicted"/>
<accession>A0ABN9WA55</accession>
<organism evidence="1 2">
    <name type="scientific">Prorocentrum cordatum</name>
    <dbReference type="NCBI Taxonomy" id="2364126"/>
    <lineage>
        <taxon>Eukaryota</taxon>
        <taxon>Sar</taxon>
        <taxon>Alveolata</taxon>
        <taxon>Dinophyceae</taxon>
        <taxon>Prorocentrales</taxon>
        <taxon>Prorocentraceae</taxon>
        <taxon>Prorocentrum</taxon>
    </lineage>
</organism>
<evidence type="ECO:0000313" key="1">
    <source>
        <dbReference type="EMBL" id="CAK0881993.1"/>
    </source>
</evidence>
<evidence type="ECO:0000313" key="2">
    <source>
        <dbReference type="Proteomes" id="UP001189429"/>
    </source>
</evidence>
<sequence>MEGLRHLLTTWQDGRPRKCERAAFQKDVAALLELQPDRPSRLQPVGGASIRALADIADDFGRFLKQEAIRGMQGAGRNQPIVSPYAGGPRVGDAGAEEIATTPLQTEGLTIGPMNPGVVGLSTLGTNELLYWRLWGISAALQQNRAMATEAGLELLNPRVPTHVSGTTVDVVLAASNVPMQVRVLDMFVAASDHKMVFGSLPHNLTLRYDAVVGRVSWASTEEWDAALHTVAPLLDLLADAIGPLQCDPVLAPPMLGGTSSKKVRRGILDCAAWCRDVVMVVAGHAAGAVKAMSQEQMAQAFVEDLFTRAQNSFPQNESDAAAMNREICEVRRTGATPEGTLTTTNNGPYTAEEITNAISRLRESGALAQLPSLSDRIAVVESAGRHGLVMLQYIDDGVAACPSAGATRAILDQSISSATVKYAARHKAAFNFGPGKAECLAVHGSPMMLGITLDAELSFAPHAKATMAMGRSLFDELYQAAEAGGFPVRVLAAQVLIRVVPAVLAGAAVLAACQWDLRLGTLMILQVVMARARLWVLPVGHPATAMRDAARQSPAPSWWRAAGQLMASMPNGPIRDISAHEGFTEEVVAARSSPASRRSLLRRYRQEVALPALRAYDQPSVDAAADRPLPCLGLRFRSLMPAMQRGTQQDMFEDHGGNLYYRLWAVCRVTGRWPLPVLGGEDAPLVLPRCGACPSTEVDVSHALLACGHTSASRRQLWTSIDGGAPTTRQAALLALLGPVATADCIKYVGWALVRCAGRR</sequence>
<dbReference type="Proteomes" id="UP001189429">
    <property type="component" value="Unassembled WGS sequence"/>
</dbReference>
<keyword evidence="2" id="KW-1185">Reference proteome</keyword>
<name>A0ABN9WA55_9DINO</name>
<reference evidence="1" key="1">
    <citation type="submission" date="2023-10" db="EMBL/GenBank/DDBJ databases">
        <authorList>
            <person name="Chen Y."/>
            <person name="Shah S."/>
            <person name="Dougan E. K."/>
            <person name="Thang M."/>
            <person name="Chan C."/>
        </authorList>
    </citation>
    <scope>NUCLEOTIDE SEQUENCE [LARGE SCALE GENOMIC DNA]</scope>
</reference>
<protein>
    <recommendedName>
        <fullName evidence="3">Reverse transcriptase zinc-binding domain-containing protein</fullName>
    </recommendedName>
</protein>